<accession>A0A0C3CD37</accession>
<protein>
    <submittedName>
        <fullName evidence="1">Uncharacterized protein</fullName>
    </submittedName>
</protein>
<organism evidence="1 2">
    <name type="scientific">Hebeloma cylindrosporum</name>
    <dbReference type="NCBI Taxonomy" id="76867"/>
    <lineage>
        <taxon>Eukaryota</taxon>
        <taxon>Fungi</taxon>
        <taxon>Dikarya</taxon>
        <taxon>Basidiomycota</taxon>
        <taxon>Agaricomycotina</taxon>
        <taxon>Agaricomycetes</taxon>
        <taxon>Agaricomycetidae</taxon>
        <taxon>Agaricales</taxon>
        <taxon>Agaricineae</taxon>
        <taxon>Hymenogastraceae</taxon>
        <taxon>Hebeloma</taxon>
    </lineage>
</organism>
<reference evidence="1 2" key="1">
    <citation type="submission" date="2014-04" db="EMBL/GenBank/DDBJ databases">
        <authorList>
            <consortium name="DOE Joint Genome Institute"/>
            <person name="Kuo A."/>
            <person name="Gay G."/>
            <person name="Dore J."/>
            <person name="Kohler A."/>
            <person name="Nagy L.G."/>
            <person name="Floudas D."/>
            <person name="Copeland A."/>
            <person name="Barry K.W."/>
            <person name="Cichocki N."/>
            <person name="Veneault-Fourrey C."/>
            <person name="LaButti K."/>
            <person name="Lindquist E.A."/>
            <person name="Lipzen A."/>
            <person name="Lundell T."/>
            <person name="Morin E."/>
            <person name="Murat C."/>
            <person name="Sun H."/>
            <person name="Tunlid A."/>
            <person name="Henrissat B."/>
            <person name="Grigoriev I.V."/>
            <person name="Hibbett D.S."/>
            <person name="Martin F."/>
            <person name="Nordberg H.P."/>
            <person name="Cantor M.N."/>
            <person name="Hua S.X."/>
        </authorList>
    </citation>
    <scope>NUCLEOTIDE SEQUENCE [LARGE SCALE GENOMIC DNA]</scope>
    <source>
        <strain evidence="2">h7</strain>
    </source>
</reference>
<sequence length="182" mass="20225">MCEGKPPPPGMLRGVRLGSPWFGDSKERLYRLQKLCHGPFWIELADYPNLRASRFEGTVCVCVAVGGSVDSLKDGVLVFLPVEPLEPCITNNIPPNEFRIQKVIFLLSPKKGARGHRSRRGELEASSEVGGGIKAVKQAQFTIGERLGSTSERPCEIKEDETIHDELLWKLRKLKCSVHMGT</sequence>
<proteinExistence type="predicted"/>
<evidence type="ECO:0000313" key="1">
    <source>
        <dbReference type="EMBL" id="KIM46685.1"/>
    </source>
</evidence>
<dbReference type="Proteomes" id="UP000053424">
    <property type="component" value="Unassembled WGS sequence"/>
</dbReference>
<dbReference type="EMBL" id="KN831770">
    <property type="protein sequence ID" value="KIM46685.1"/>
    <property type="molecule type" value="Genomic_DNA"/>
</dbReference>
<name>A0A0C3CD37_HEBCY</name>
<dbReference type="AlphaFoldDB" id="A0A0C3CD37"/>
<evidence type="ECO:0000313" key="2">
    <source>
        <dbReference type="Proteomes" id="UP000053424"/>
    </source>
</evidence>
<keyword evidence="2" id="KW-1185">Reference proteome</keyword>
<dbReference type="HOGENOM" id="CLU_1482147_0_0_1"/>
<gene>
    <name evidence="1" type="ORF">M413DRAFT_7461</name>
</gene>
<reference evidence="2" key="2">
    <citation type="submission" date="2015-01" db="EMBL/GenBank/DDBJ databases">
        <title>Evolutionary Origins and Diversification of the Mycorrhizal Mutualists.</title>
        <authorList>
            <consortium name="DOE Joint Genome Institute"/>
            <consortium name="Mycorrhizal Genomics Consortium"/>
            <person name="Kohler A."/>
            <person name="Kuo A."/>
            <person name="Nagy L.G."/>
            <person name="Floudas D."/>
            <person name="Copeland A."/>
            <person name="Barry K.W."/>
            <person name="Cichocki N."/>
            <person name="Veneault-Fourrey C."/>
            <person name="LaButti K."/>
            <person name="Lindquist E.A."/>
            <person name="Lipzen A."/>
            <person name="Lundell T."/>
            <person name="Morin E."/>
            <person name="Murat C."/>
            <person name="Riley R."/>
            <person name="Ohm R."/>
            <person name="Sun H."/>
            <person name="Tunlid A."/>
            <person name="Henrissat B."/>
            <person name="Grigoriev I.V."/>
            <person name="Hibbett D.S."/>
            <person name="Martin F."/>
        </authorList>
    </citation>
    <scope>NUCLEOTIDE SEQUENCE [LARGE SCALE GENOMIC DNA]</scope>
    <source>
        <strain evidence="2">h7</strain>
    </source>
</reference>